<feature type="domain" description="HYDIN/VesB/CFA65-like Ig-like" evidence="7">
    <location>
        <begin position="104"/>
        <end position="189"/>
    </location>
</feature>
<evidence type="ECO:0000256" key="2">
    <source>
        <dbReference type="ARBA" id="ARBA00004496"/>
    </source>
</evidence>
<keyword evidence="5" id="KW-0966">Cell projection</keyword>
<name>A0A1J4JA25_9EUKA</name>
<dbReference type="GeneID" id="94830712"/>
<comment type="subcellular location">
    <subcellularLocation>
        <location evidence="1">Cell projection</location>
        <location evidence="1">Cilium</location>
    </subcellularLocation>
    <subcellularLocation>
        <location evidence="2">Cytoplasm</location>
    </subcellularLocation>
</comment>
<dbReference type="GO" id="GO:0005737">
    <property type="term" value="C:cytoplasm"/>
    <property type="evidence" value="ECO:0007669"/>
    <property type="project" value="UniProtKB-SubCell"/>
</dbReference>
<evidence type="ECO:0008006" key="11">
    <source>
        <dbReference type="Google" id="ProtNLM"/>
    </source>
</evidence>
<evidence type="ECO:0000256" key="3">
    <source>
        <dbReference type="ARBA" id="ARBA00022490"/>
    </source>
</evidence>
<evidence type="ECO:0000256" key="1">
    <source>
        <dbReference type="ARBA" id="ARBA00004138"/>
    </source>
</evidence>
<evidence type="ECO:0000259" key="8">
    <source>
        <dbReference type="Pfam" id="PF24529"/>
    </source>
</evidence>
<evidence type="ECO:0000256" key="6">
    <source>
        <dbReference type="SAM" id="MobiDB-lite"/>
    </source>
</evidence>
<dbReference type="InterPro" id="IPR053879">
    <property type="entry name" value="HYDIN_VesB_CFA65-like_Ig"/>
</dbReference>
<dbReference type="Proteomes" id="UP000179807">
    <property type="component" value="Unassembled WGS sequence"/>
</dbReference>
<evidence type="ECO:0000256" key="5">
    <source>
        <dbReference type="ARBA" id="ARBA00023273"/>
    </source>
</evidence>
<organism evidence="9 10">
    <name type="scientific">Tritrichomonas foetus</name>
    <dbReference type="NCBI Taxonomy" id="1144522"/>
    <lineage>
        <taxon>Eukaryota</taxon>
        <taxon>Metamonada</taxon>
        <taxon>Parabasalia</taxon>
        <taxon>Tritrichomonadida</taxon>
        <taxon>Tritrichomonadidae</taxon>
        <taxon>Tritrichomonas</taxon>
    </lineage>
</organism>
<dbReference type="GO" id="GO:0005929">
    <property type="term" value="C:cilium"/>
    <property type="evidence" value="ECO:0007669"/>
    <property type="project" value="UniProtKB-SubCell"/>
</dbReference>
<gene>
    <name evidence="9" type="ORF">TRFO_11380</name>
</gene>
<dbReference type="GO" id="GO:0060271">
    <property type="term" value="P:cilium assembly"/>
    <property type="evidence" value="ECO:0007669"/>
    <property type="project" value="TreeGrafter"/>
</dbReference>
<evidence type="ECO:0000313" key="10">
    <source>
        <dbReference type="Proteomes" id="UP000179807"/>
    </source>
</evidence>
<dbReference type="OrthoDB" id="10060824at2759"/>
<keyword evidence="4" id="KW-0969">Cilium</keyword>
<proteinExistence type="predicted"/>
<reference evidence="9" key="1">
    <citation type="submission" date="2016-10" db="EMBL/GenBank/DDBJ databases">
        <authorList>
            <person name="Benchimol M."/>
            <person name="Almeida L.G."/>
            <person name="Vasconcelos A.T."/>
            <person name="Perreira-Neves A."/>
            <person name="Rosa I.A."/>
            <person name="Tasca T."/>
            <person name="Bogo M.R."/>
            <person name="de Souza W."/>
        </authorList>
    </citation>
    <scope>NUCLEOTIDE SEQUENCE [LARGE SCALE GENOMIC DNA]</scope>
    <source>
        <strain evidence="9">K</strain>
    </source>
</reference>
<dbReference type="Pfam" id="PF22544">
    <property type="entry name" value="HYDIN_VesB_CFA65-like_Ig"/>
    <property type="match status" value="2"/>
</dbReference>
<protein>
    <recommendedName>
        <fullName evidence="11">Calponin-homology (CH) domain-containing protein</fullName>
    </recommendedName>
</protein>
<dbReference type="PANTHER" id="PTHR45912">
    <property type="entry name" value="CILIA- AND FLAGELLA-ASSOCIATED PROTEIN 47"/>
    <property type="match status" value="1"/>
</dbReference>
<dbReference type="InterPro" id="IPR013783">
    <property type="entry name" value="Ig-like_fold"/>
</dbReference>
<comment type="caution">
    <text evidence="9">The sequence shown here is derived from an EMBL/GenBank/DDBJ whole genome shotgun (WGS) entry which is preliminary data.</text>
</comment>
<feature type="compositionally biased region" description="Polar residues" evidence="6">
    <location>
        <begin position="1763"/>
        <end position="1777"/>
    </location>
</feature>
<feature type="region of interest" description="Disordered" evidence="6">
    <location>
        <begin position="1762"/>
        <end position="1833"/>
    </location>
</feature>
<dbReference type="InterPro" id="IPR056343">
    <property type="entry name" value="CFAP47_dom"/>
</dbReference>
<keyword evidence="3" id="KW-0963">Cytoplasm</keyword>
<dbReference type="EMBL" id="MLAK01001348">
    <property type="protein sequence ID" value="OHS94108.1"/>
    <property type="molecule type" value="Genomic_DNA"/>
</dbReference>
<dbReference type="Pfam" id="PF24529">
    <property type="entry name" value="CFAP47"/>
    <property type="match status" value="1"/>
</dbReference>
<dbReference type="Gene3D" id="2.60.40.10">
    <property type="entry name" value="Immunoglobulins"/>
    <property type="match status" value="8"/>
</dbReference>
<dbReference type="PANTHER" id="PTHR45912:SF3">
    <property type="entry name" value="CILIA- AND FLAGELLA-ASSOCIATED PROTEIN 47"/>
    <property type="match status" value="1"/>
</dbReference>
<evidence type="ECO:0000256" key="4">
    <source>
        <dbReference type="ARBA" id="ARBA00023069"/>
    </source>
</evidence>
<keyword evidence="10" id="KW-1185">Reference proteome</keyword>
<evidence type="ECO:0000259" key="7">
    <source>
        <dbReference type="Pfam" id="PF22544"/>
    </source>
</evidence>
<evidence type="ECO:0000313" key="9">
    <source>
        <dbReference type="EMBL" id="OHS94108.1"/>
    </source>
</evidence>
<dbReference type="RefSeq" id="XP_068347245.1">
    <property type="nucleotide sequence ID" value="XM_068496008.1"/>
</dbReference>
<dbReference type="VEuPathDB" id="TrichDB:TRFO_11380"/>
<feature type="domain" description="Cilia- and flagella-associated protein 47" evidence="8">
    <location>
        <begin position="1346"/>
        <end position="1530"/>
    </location>
</feature>
<sequence>MSARAFTVSPETLIFRNSDAKEKDTLEVSVHNITKNPIRIRFYLEQSTIFSLTSGQTFMVPPCLSASVKISHRSCSNIIEKSYLKITSPDEKVEIPIIAYPPSPNVQFNSKSYNLGTISNGSSKVQKFTFTNFGTAEGFYKIKCDQDFAEISPNQGRITVNSTIEASLIFSPPAPGSYSFHVSLQVDKNVDSIPPILFSAEVVDQSIVLQYQKEDLDCLDFGQIFYGQKRYLSIQIVNNSSSKRSFTVSKPASAKFDKDSGTSAASLSVRSFFRASSITYDQRQNPEQNKIMSTNFSISPTTGELKPNSSTSLMVTFSTPAKPNLEDVETIYSSFAEVYINDTDLVLPFKMTGSGVKIGYSISCVDFDFQKQKVKSKTMKMLSITNESKFLPIQFSIRQIAHYHFNPSSGTIPPNGVKDVQVIFSPNSLGLFNVSTNIVFCQNLLVKSISLSGESVSCIEPVDLYKEKVAEIPLSNGPVKPEFALTKDEVLQKREKRKIFDNYLTDMINKREEIETDKAIKQKAKAKAINILKQTNLKYTDEDLHEMILQQIKLIVEKENDPRTLGIEPHEGLIPPNPHVRIHEPMKLPSEIYFVRNTVKKEVFNDRVTIKKKFKPKPTKKLEVKECAKKLPTTQLLLLIPSSQLINFGTVSVFSKEIRSFQLTNNLQMHVLAEIITPKEINDSTPKSQVIPPNQTAGFDIILDTNKPGSIMTNLQYKINGFHTYSVTVIAHIIPIEVILSNTVLLFTLPEDSFQNFSSKILKLRNKSNSIAKFEMSGFDSTFFVLNKSGQIQPDSEYSIEITYKPDTNQHHEKFINISILGGASQTLKLIGDTGNPVVTLNKKIIDFGLITLGVKNTDTIELKNDSDDDAIFSITPSFTDVLSITPPKGRVKKHSSTILNIEVTCEKHGKFDLPITVTICGAMPLQFRVTGHAEIPQVSLKYSEPLDFGKLYLGSTSKKKLIIENVGIIPATLYLNLSDYKMFTIHYSTRSITAVTNIDVRSSTSKSIVLDESTLEIMSNDNTFSGIKYRIYLFPKESVEFELIFSAMTPGKVSFNLPLELMNVSDMTCNLQPLIIAEALQAPLFLSALEISFGSVPLHDPLNPNNRPKTQSLVLRNGAPNRVSFHFNINSNIFILHQTSGTIERACSSTIFVHFKPLEPIPYALSLPLYVTTDAGDTLVAEIQLTGIGTPRKFITSSNYVALPIVPLGMKTQAEIDILNIGCIPSELAWSMSIDEKQFPINITFPKGNKMNFNTLSIPIKISFVSSKPLSFSTVIAIHDKHGNSTAFTVSVTTDNSIFTLYTFLSGDNYKIEAGCGNPIMLSMINESMKIDLLSYFLTISDFYNIEPIPSLITDQFVQFLVLYLNDCVLTNPIRKFPYDFIDNGINIIFEIVTNLTGKKPGNELVSLSRLGSSSVKERYKNAQILIRFLMSQGALLSTVKPEFLLSQSDFSEIMQEKVTLHLLGIDYYGAPEITTFKQDDINAFTSTQTFNAKLIERLRVIDSFYRSVSFESWTIVILQIIKLYMFGKLLDNDSFMQIPGVKNSLEIVSDLIPSDDVFNEINRPPLSMQNSNVFSAAECLILKWASIHYSKMNGCLVPVITDFTYFKDPKVFLSIFASHLLDHEINKNGDFTEILNQFKYIKVNFIDKSIQLDKGNSIMYALTTQQLMKFLPHYLPSSVIEFKAPMNQISQHIVSITNPSNAYIGYTAILKGSDNFSLKEMSFELAPMKTHDFIIEYFPKMHYSEKATLTLIPSHPMLPQKSLNSINNDSANSFQPKPPASNKGRRNSARNTRYNGKNNENDGSQRNSGKKNSKTAKGNPRNKNQNISSSISQPIEFVKTANGASTIVIEMHSQITYSAPYKTSRVEGPVYGKTKLDVMVSNITKQKGKFQIFYRVYELTETEQDDINLPLQMKEFMDNPDETIIIDGNSDFDNIVANYCPFIFDHRSIDFKSAEEDDSDVCLGVEFVPILMKSYRCLLLFKNDDIGEIIYEIDGKATFPDPISDKFSCKCESMKSCILNIPLDFRNSMLFNAIAYTQTKLETFGIFVSDAKFSDIVAQHAREVQSAYIQFFKPFDFTVAVSSNYFTTVDTFQLDKNIDLSNPEQETVVEHVPVKNARGNKLNRTNKVDSNLRNKNGLIKFDLSNIPKRNIISLEEPKQKTKNNELPLTFLPKNAGEFPCKVILQSFYDNRVISIIGNSMPETKYITIEFETIAGNETKQLIPIENTSDINWLYKVTYTGYSGFSGPLNFLIKPHSTYNYCLTFFSAEVGSFDGTLVINNRTKEFNSIYTLKALSQDPPAYDKLIYTIKAREKFTTKIPLPPFSANGEVKVTSTLPVMDIPQSIKIQYLEGKPLTVTELQFDLFAVRSGYSVGTLTLTDALTGAYIWYVLEVSVDPPDPEETVHVSTITRKPIDINIPVKNSRDYPVTFEVDFDDKELIGSKIVTIDAKSKFIYVLHFNPMIASERITSISFYNDIEGEYIYDINIQVTPPELNTMAPLTATIGSTASTIILLENPLETTVVFKIDNDNPKNFQVMSGLVFSIPPNSKLPIEVRFIPTSIGTKASANVIFKSRMIGDWSYRFNGYGKPPLPFSPVVIESVPQVGSSEQIPFKNPFPFMARFEAIIQSDSDVFSILSRRRLFTLSEYGEEHQIAFSFLPRKQDEQYNATLLVATVGIEPAIHWTYPIIGNTVYGNENRHISIIRGKANIEMFHKVTVFLTGDKNRNPDHNNERSVNDLPTEPFYNVSLELRKEYEWLHKSFIILPIEHLDDGKARITFKIYPRKPVQTSVVLLIENNYEQKWRYNIGVNIEQGNISRIISLESSINIATSRMIKIVEPIRVQTEFSAYFLPNSSQDLSVSPSHAIIEPSLEDEIEFPFKVTYQPKMYGKMMKGILAIESIDTQYLFEIHGRMPNYHPPNVRKSGKIDTSTPDGAKPIQKTTRNFIKENIESIKALQGGVQAKLKAKTKSKVTRLMPSNF</sequence>
<accession>A0A1J4JA25</accession>
<feature type="domain" description="HYDIN/VesB/CFA65-like Ig-like" evidence="7">
    <location>
        <begin position="837"/>
        <end position="920"/>
    </location>
</feature>
<feature type="compositionally biased region" description="Polar residues" evidence="6">
    <location>
        <begin position="1791"/>
        <end position="1809"/>
    </location>
</feature>